<name>A0A1S3JUQ5_LINAN</name>
<dbReference type="GO" id="GO:0006264">
    <property type="term" value="P:mitochondrial DNA replication"/>
    <property type="evidence" value="ECO:0007669"/>
    <property type="project" value="TreeGrafter"/>
</dbReference>
<evidence type="ECO:0000313" key="2">
    <source>
        <dbReference type="RefSeq" id="XP_013414052.1"/>
    </source>
</evidence>
<keyword evidence="2" id="KW-0540">Nuclease</keyword>
<reference evidence="2" key="1">
    <citation type="submission" date="2025-08" db="UniProtKB">
        <authorList>
            <consortium name="RefSeq"/>
        </authorList>
    </citation>
    <scope>IDENTIFICATION</scope>
    <source>
        <tissue evidence="2">Gonads</tissue>
    </source>
</reference>
<dbReference type="Gene3D" id="3.90.320.10">
    <property type="match status" value="1"/>
</dbReference>
<dbReference type="AlphaFoldDB" id="A0A1S3JUQ5"/>
<dbReference type="InterPro" id="IPR011604">
    <property type="entry name" value="PDDEXK-like_dom_sf"/>
</dbReference>
<organism evidence="1 2">
    <name type="scientific">Lingula anatina</name>
    <name type="common">Brachiopod</name>
    <name type="synonym">Lingula unguis</name>
    <dbReference type="NCBI Taxonomy" id="7574"/>
    <lineage>
        <taxon>Eukaryota</taxon>
        <taxon>Metazoa</taxon>
        <taxon>Spiralia</taxon>
        <taxon>Lophotrochozoa</taxon>
        <taxon>Brachiopoda</taxon>
        <taxon>Linguliformea</taxon>
        <taxon>Lingulata</taxon>
        <taxon>Lingulida</taxon>
        <taxon>Linguloidea</taxon>
        <taxon>Lingulidae</taxon>
        <taxon>Lingula</taxon>
    </lineage>
</organism>
<dbReference type="Proteomes" id="UP000085678">
    <property type="component" value="Unplaced"/>
</dbReference>
<dbReference type="PANTHER" id="PTHR31340">
    <property type="entry name" value="MITOCHONDRIAL GENOME MAINTENANCE EXONUCLEASE 1"/>
    <property type="match status" value="1"/>
</dbReference>
<dbReference type="RefSeq" id="XP_013414052.1">
    <property type="nucleotide sequence ID" value="XM_013558598.1"/>
</dbReference>
<dbReference type="GeneID" id="106176279"/>
<dbReference type="OrthoDB" id="5777131at2759"/>
<dbReference type="GO" id="GO:0008297">
    <property type="term" value="F:single-stranded DNA exodeoxyribonuclease activity"/>
    <property type="evidence" value="ECO:0007669"/>
    <property type="project" value="TreeGrafter"/>
</dbReference>
<gene>
    <name evidence="2" type="primary">LOC106176279</name>
</gene>
<evidence type="ECO:0000313" key="1">
    <source>
        <dbReference type="Proteomes" id="UP000085678"/>
    </source>
</evidence>
<keyword evidence="2" id="KW-0269">Exonuclease</keyword>
<protein>
    <submittedName>
        <fullName evidence="2">Mitochondrial genome maintenance exonuclease 1 isoform X2</fullName>
    </submittedName>
</protein>
<keyword evidence="2" id="KW-0378">Hydrolase</keyword>
<proteinExistence type="predicted"/>
<keyword evidence="1" id="KW-1185">Reference proteome</keyword>
<accession>A0A1S3JUQ5</accession>
<sequence>MDETFRTGHNLHSALRAYLGGVPEEDVPVVPSITGYWDSVQKVLKEITDVKAVECNVHHPYLQYGGVFDCIGRYRDKLCVIDWKTSQKPKKLLDHTYDNPLQIAAYIGAVNFDKTLDVKVDYGLLVISYPNGEPAHAHVINKRQCYDYWYLWLRRLRAYWLAVNKKASETNL</sequence>
<dbReference type="PANTHER" id="PTHR31340:SF3">
    <property type="entry name" value="MITOCHONDRIAL GENOME MAINTENANCE EXONUCLEASE 1"/>
    <property type="match status" value="1"/>
</dbReference>
<dbReference type="GO" id="GO:0005739">
    <property type="term" value="C:mitochondrion"/>
    <property type="evidence" value="ECO:0007669"/>
    <property type="project" value="TreeGrafter"/>
</dbReference>